<dbReference type="HAMAP" id="MF_00978">
    <property type="entry name" value="Bifunct_BirA"/>
    <property type="match status" value="1"/>
</dbReference>
<dbReference type="Pfam" id="PF08279">
    <property type="entry name" value="HTH_11"/>
    <property type="match status" value="1"/>
</dbReference>
<dbReference type="RefSeq" id="WP_143848170.1">
    <property type="nucleotide sequence ID" value="NZ_VLXZ01000004.1"/>
</dbReference>
<comment type="caution">
    <text evidence="5">The sequence shown here is derived from an EMBL/GenBank/DDBJ whole genome shotgun (WGS) entry which is preliminary data.</text>
</comment>
<dbReference type="GO" id="GO:0005737">
    <property type="term" value="C:cytoplasm"/>
    <property type="evidence" value="ECO:0007669"/>
    <property type="project" value="TreeGrafter"/>
</dbReference>
<evidence type="ECO:0000256" key="2">
    <source>
        <dbReference type="ARBA" id="ARBA00023267"/>
    </source>
</evidence>
<keyword evidence="3" id="KW-0067">ATP-binding</keyword>
<feature type="binding site" evidence="3">
    <location>
        <begin position="118"/>
        <end position="120"/>
    </location>
    <ligand>
        <name>biotin</name>
        <dbReference type="ChEBI" id="CHEBI:57586"/>
    </ligand>
</feature>
<dbReference type="SUPFAM" id="SSF55681">
    <property type="entry name" value="Class II aaRS and biotin synthetases"/>
    <property type="match status" value="1"/>
</dbReference>
<gene>
    <name evidence="3" type="primary">birA</name>
    <name evidence="5" type="ORF">FN960_07935</name>
</gene>
<dbReference type="PROSITE" id="PS51733">
    <property type="entry name" value="BPL_LPL_CATALYTIC"/>
    <property type="match status" value="1"/>
</dbReference>
<dbReference type="GO" id="GO:0003677">
    <property type="term" value="F:DNA binding"/>
    <property type="evidence" value="ECO:0007669"/>
    <property type="project" value="UniProtKB-UniRule"/>
</dbReference>
<name>A0A553ZZR7_9BACI</name>
<evidence type="ECO:0000313" key="5">
    <source>
        <dbReference type="EMBL" id="TSB46940.1"/>
    </source>
</evidence>
<dbReference type="InterPro" id="IPR013196">
    <property type="entry name" value="HTH_11"/>
</dbReference>
<keyword evidence="3" id="KW-0804">Transcription</keyword>
<sequence length="322" mass="35484">MKTKLVQLLVENQGKYSSGEALSQSLGVSRTAVWKQIDILKKNGYQIDSAPKKGYKLIKRPNGIQEYDLDLFLQTKRFGQKVTYHASVPTTQSVAHKLAENGASEGHVVLADEQTSGRGRLGRSWHSAFGTSISMSLILRPLLEPQQIPQLTLVAAVALTRAIEKVTKLEVDIKWPNDILINGKKIVGILTEMHSEPGLAKVVILGIGINVNQSALELTQDDRNQATSLSIEAGMEINRAKLVAQILYELEWLYDLYVENGFSELKVMWEARSISIRKRLKAQTINGTIIGTSKGISPEGALLIEDDAGVEHLLYSADIDQA</sequence>
<dbReference type="EC" id="6.3.4.15" evidence="3"/>
<dbReference type="EMBL" id="VLXZ01000004">
    <property type="protein sequence ID" value="TSB46940.1"/>
    <property type="molecule type" value="Genomic_DNA"/>
</dbReference>
<keyword evidence="1 3" id="KW-0436">Ligase</keyword>
<dbReference type="InterPro" id="IPR036390">
    <property type="entry name" value="WH_DNA-bd_sf"/>
</dbReference>
<comment type="function">
    <text evidence="3">Acts both as a biotin--[acetyl-CoA-carboxylase] ligase and a repressor.</text>
</comment>
<dbReference type="InterPro" id="IPR036388">
    <property type="entry name" value="WH-like_DNA-bd_sf"/>
</dbReference>
<dbReference type="Gene3D" id="1.10.10.10">
    <property type="entry name" value="Winged helix-like DNA-binding domain superfamily/Winged helix DNA-binding domain"/>
    <property type="match status" value="1"/>
</dbReference>
<dbReference type="CDD" id="cd16442">
    <property type="entry name" value="BPL"/>
    <property type="match status" value="1"/>
</dbReference>
<dbReference type="InterPro" id="IPR045864">
    <property type="entry name" value="aa-tRNA-synth_II/BPL/LPL"/>
</dbReference>
<evidence type="ECO:0000259" key="4">
    <source>
        <dbReference type="PROSITE" id="PS51733"/>
    </source>
</evidence>
<keyword evidence="3" id="KW-0238">DNA-binding</keyword>
<comment type="catalytic activity">
    <reaction evidence="3">
        <text>biotin + L-lysyl-[protein] + ATP = N(6)-biotinyl-L-lysyl-[protein] + AMP + diphosphate + H(+)</text>
        <dbReference type="Rhea" id="RHEA:11756"/>
        <dbReference type="Rhea" id="RHEA-COMP:9752"/>
        <dbReference type="Rhea" id="RHEA-COMP:10505"/>
        <dbReference type="ChEBI" id="CHEBI:15378"/>
        <dbReference type="ChEBI" id="CHEBI:29969"/>
        <dbReference type="ChEBI" id="CHEBI:30616"/>
        <dbReference type="ChEBI" id="CHEBI:33019"/>
        <dbReference type="ChEBI" id="CHEBI:57586"/>
        <dbReference type="ChEBI" id="CHEBI:83144"/>
        <dbReference type="ChEBI" id="CHEBI:456215"/>
        <dbReference type="EC" id="6.3.4.15"/>
    </reaction>
</comment>
<keyword evidence="3" id="KW-0805">Transcription regulation</keyword>
<evidence type="ECO:0000256" key="3">
    <source>
        <dbReference type="HAMAP-Rule" id="MF_00978"/>
    </source>
</evidence>
<feature type="binding site" evidence="3">
    <location>
        <position position="185"/>
    </location>
    <ligand>
        <name>biotin</name>
        <dbReference type="ChEBI" id="CHEBI:57586"/>
    </ligand>
</feature>
<comment type="caution">
    <text evidence="3">Lacks conserved residue(s) required for the propagation of feature annotation.</text>
</comment>
<dbReference type="GO" id="GO:0005524">
    <property type="term" value="F:ATP binding"/>
    <property type="evidence" value="ECO:0007669"/>
    <property type="project" value="UniProtKB-UniRule"/>
</dbReference>
<dbReference type="OrthoDB" id="9807064at2"/>
<dbReference type="InterPro" id="IPR004143">
    <property type="entry name" value="BPL_LPL_catalytic"/>
</dbReference>
<evidence type="ECO:0000256" key="1">
    <source>
        <dbReference type="ARBA" id="ARBA00022598"/>
    </source>
</evidence>
<keyword evidence="6" id="KW-1185">Reference proteome</keyword>
<organism evidence="5 6">
    <name type="scientific">Alkalicoccobacillus porphyridii</name>
    <dbReference type="NCBI Taxonomy" id="2597270"/>
    <lineage>
        <taxon>Bacteria</taxon>
        <taxon>Bacillati</taxon>
        <taxon>Bacillota</taxon>
        <taxon>Bacilli</taxon>
        <taxon>Bacillales</taxon>
        <taxon>Bacillaceae</taxon>
        <taxon>Alkalicoccobacillus</taxon>
    </lineage>
</organism>
<protein>
    <recommendedName>
        <fullName evidence="3">Bifunctional ligase/repressor BirA</fullName>
    </recommendedName>
    <alternativeName>
        <fullName evidence="3">Biotin--[acetyl-CoA-carboxylase] ligase</fullName>
        <ecNumber evidence="3">6.3.4.15</ecNumber>
    </alternativeName>
    <alternativeName>
        <fullName evidence="3">Biotin--protein ligase</fullName>
    </alternativeName>
    <alternativeName>
        <fullName evidence="3">Biotin-[acetyl-CoA carboxylase] synthetase</fullName>
    </alternativeName>
</protein>
<dbReference type="InterPro" id="IPR030855">
    <property type="entry name" value="Bifunct_BirA"/>
</dbReference>
<feature type="DNA-binding region" description="H-T-H motif" evidence="3">
    <location>
        <begin position="19"/>
        <end position="38"/>
    </location>
</feature>
<dbReference type="InterPro" id="IPR003142">
    <property type="entry name" value="BPL_C"/>
</dbReference>
<dbReference type="PANTHER" id="PTHR12835">
    <property type="entry name" value="BIOTIN PROTEIN LIGASE"/>
    <property type="match status" value="1"/>
</dbReference>
<dbReference type="GO" id="GO:0009249">
    <property type="term" value="P:protein lipoylation"/>
    <property type="evidence" value="ECO:0007669"/>
    <property type="project" value="UniProtKB-ARBA"/>
</dbReference>
<dbReference type="NCBIfam" id="TIGR00121">
    <property type="entry name" value="birA_ligase"/>
    <property type="match status" value="1"/>
</dbReference>
<keyword evidence="3" id="KW-0678">Repressor</keyword>
<dbReference type="Pfam" id="PF02237">
    <property type="entry name" value="BPL_C"/>
    <property type="match status" value="1"/>
</dbReference>
<comment type="similarity">
    <text evidence="3">Belongs to the biotin--protein ligase family.</text>
</comment>
<keyword evidence="2 3" id="KW-0092">Biotin</keyword>
<dbReference type="Gene3D" id="3.30.930.10">
    <property type="entry name" value="Bira Bifunctional Protein, Domain 2"/>
    <property type="match status" value="1"/>
</dbReference>
<dbReference type="AlphaFoldDB" id="A0A553ZZR7"/>
<reference evidence="5 6" key="1">
    <citation type="submission" date="2019-07" db="EMBL/GenBank/DDBJ databases">
        <authorList>
            <person name="Park Y.J."/>
            <person name="Jeong S.E."/>
            <person name="Jung H.S."/>
        </authorList>
    </citation>
    <scope>NUCLEOTIDE SEQUENCE [LARGE SCALE GENOMIC DNA]</scope>
    <source>
        <strain evidence="6">P16(2019)</strain>
    </source>
</reference>
<dbReference type="Proteomes" id="UP000318521">
    <property type="component" value="Unassembled WGS sequence"/>
</dbReference>
<dbReference type="SUPFAM" id="SSF46785">
    <property type="entry name" value="Winged helix' DNA-binding domain"/>
    <property type="match status" value="1"/>
</dbReference>
<dbReference type="InterPro" id="IPR004408">
    <property type="entry name" value="Biotin_CoA_COase_ligase"/>
</dbReference>
<dbReference type="GO" id="GO:0006355">
    <property type="term" value="P:regulation of DNA-templated transcription"/>
    <property type="evidence" value="ECO:0007669"/>
    <property type="project" value="UniProtKB-UniRule"/>
</dbReference>
<dbReference type="Pfam" id="PF03099">
    <property type="entry name" value="BPL_LplA_LipB"/>
    <property type="match status" value="1"/>
</dbReference>
<dbReference type="PANTHER" id="PTHR12835:SF5">
    <property type="entry name" value="BIOTIN--PROTEIN LIGASE"/>
    <property type="match status" value="1"/>
</dbReference>
<evidence type="ECO:0000313" key="6">
    <source>
        <dbReference type="Proteomes" id="UP000318521"/>
    </source>
</evidence>
<feature type="domain" description="BPL/LPL catalytic" evidence="4">
    <location>
        <begin position="70"/>
        <end position="258"/>
    </location>
</feature>
<proteinExistence type="inferred from homology"/>
<dbReference type="GO" id="GO:0004077">
    <property type="term" value="F:biotin--[biotin carboxyl-carrier protein] ligase activity"/>
    <property type="evidence" value="ECO:0007669"/>
    <property type="project" value="UniProtKB-UniRule"/>
</dbReference>
<accession>A0A553ZZR7</accession>
<dbReference type="GO" id="GO:0016740">
    <property type="term" value="F:transferase activity"/>
    <property type="evidence" value="ECO:0007669"/>
    <property type="project" value="UniProtKB-ARBA"/>
</dbReference>
<keyword evidence="3" id="KW-0547">Nucleotide-binding</keyword>
<feature type="binding site" evidence="3">
    <location>
        <position position="114"/>
    </location>
    <ligand>
        <name>biotin</name>
        <dbReference type="ChEBI" id="CHEBI:57586"/>
    </ligand>
</feature>